<evidence type="ECO:0000256" key="1">
    <source>
        <dbReference type="SAM" id="SignalP"/>
    </source>
</evidence>
<dbReference type="RefSeq" id="WP_153278231.1">
    <property type="nucleotide sequence ID" value="NZ_CP034550.1"/>
</dbReference>
<dbReference type="Pfam" id="PF19872">
    <property type="entry name" value="DUF6345"/>
    <property type="match status" value="1"/>
</dbReference>
<organism evidence="2 3">
    <name type="scientific">Saccharothrix syringae</name>
    <name type="common">Nocardiopsis syringae</name>
    <dbReference type="NCBI Taxonomy" id="103733"/>
    <lineage>
        <taxon>Bacteria</taxon>
        <taxon>Bacillati</taxon>
        <taxon>Actinomycetota</taxon>
        <taxon>Actinomycetes</taxon>
        <taxon>Pseudonocardiales</taxon>
        <taxon>Pseudonocardiaceae</taxon>
        <taxon>Saccharothrix</taxon>
    </lineage>
</organism>
<dbReference type="InterPro" id="IPR045926">
    <property type="entry name" value="DUF6345"/>
</dbReference>
<feature type="signal peptide" evidence="1">
    <location>
        <begin position="1"/>
        <end position="19"/>
    </location>
</feature>
<dbReference type="Proteomes" id="UP000325787">
    <property type="component" value="Chromosome"/>
</dbReference>
<dbReference type="KEGG" id="ssyi:EKG83_19595"/>
<reference evidence="3" key="1">
    <citation type="journal article" date="2021" name="Curr. Microbiol.">
        <title>Complete genome of nocamycin-producing strain Saccharothrix syringae NRRL B-16468 reveals the biosynthetic potential for secondary metabolites.</title>
        <authorList>
            <person name="Mo X."/>
            <person name="Yang S."/>
        </authorList>
    </citation>
    <scope>NUCLEOTIDE SEQUENCE [LARGE SCALE GENOMIC DNA]</scope>
    <source>
        <strain evidence="3">ATCC 51364 / DSM 43886 / JCM 6844 / KCTC 9398 / NBRC 14523 / NRRL B-16468 / INA 2240</strain>
    </source>
</reference>
<dbReference type="OrthoDB" id="135768at2"/>
<accession>A0A5Q0H0G4</accession>
<keyword evidence="1" id="KW-0732">Signal</keyword>
<sequence length="622" mass="64227">MRRTTSAVLACTVTMSVAAAVTQSAAGAAGAASLPVYLVTQEGLTRAEGQRLADAFGIPDGLQADGGFEQVDATGFLAAPSRVVGTGQDEAGNATVGEALDPVALEALRPVSDAEALRRGDELVRLTGLSADLTATPRISHDVLSLADADGRLRSKHPLDTVVSYDLALGGLPVTGMGARLRLVVGPDGKVTQLSNRLRRVSRGAEVPIIGVDEATRACAALLGPDARQEQPPTLAYQFPALTARDASGSGAVRTLHPVYTCHAGSAAGKVFQQVPAVAGSGPSGRFTVTLSQGVVTASAEVSGGTGPYELSWASSSTALTEEQSEGARTSYARFSRDGAPSAERVVFQVVDANGLAATGTAELAGDGTTTAVTTPGGGGFGQLTIPRVDAGTETPVTAGGCGTASNKSANGFKSTLAAHGVTTQFDFRGNSAYESDFKDPSKGGHDSLYTDDVDIQWYSGHGGPGGFTFNGNHDDGLITPQDARWGNRDLEWMQLESCNVLQDVTGTADYFQRWDEAFAGLHLLNGFHTTAACGTGEGLGLTFAKRLFPGASGPALTVVRAWAAASLANEPAGRITRTMGPLKLVNGQYLWNYNDHFWGQGPVGPDITSPNGFWAVADEVV</sequence>
<evidence type="ECO:0000313" key="2">
    <source>
        <dbReference type="EMBL" id="QFZ19344.1"/>
    </source>
</evidence>
<proteinExistence type="predicted"/>
<evidence type="ECO:0000313" key="3">
    <source>
        <dbReference type="Proteomes" id="UP000325787"/>
    </source>
</evidence>
<keyword evidence="3" id="KW-1185">Reference proteome</keyword>
<dbReference type="EMBL" id="CP034550">
    <property type="protein sequence ID" value="QFZ19344.1"/>
    <property type="molecule type" value="Genomic_DNA"/>
</dbReference>
<dbReference type="AlphaFoldDB" id="A0A5Q0H0G4"/>
<name>A0A5Q0H0G4_SACSY</name>
<feature type="chain" id="PRO_5039093818" evidence="1">
    <location>
        <begin position="20"/>
        <end position="622"/>
    </location>
</feature>
<protein>
    <submittedName>
        <fullName evidence="2">Uncharacterized protein</fullName>
    </submittedName>
</protein>
<gene>
    <name evidence="2" type="ORF">EKG83_19595</name>
</gene>